<evidence type="ECO:0000259" key="4">
    <source>
        <dbReference type="Pfam" id="PF01471"/>
    </source>
</evidence>
<comment type="caution">
    <text evidence="5">The sequence shown here is derived from an EMBL/GenBank/DDBJ whole genome shotgun (WGS) entry which is preliminary data.</text>
</comment>
<sequence length="620" mass="66087">MNKTLTSCLLATALAWPAVGMAQSQDTVWLQIEARQTVAGASSAARSYAQQLENVVGFSLGNGFYGIALGPYSPQDAQALSQQLKAQGLIPQDAYIVSGNSYAQQFYPVGTGVSLDPQPLPDGISAPEGAATAEDSATISVEDLARALEEPVAAAEGEEEPQAEAETETAESAPEPPPEPQETRAEAVQSERQLSRDEKRDLQIALEWAGYYDGAIDGLVGPGTRGAMRGWQEAQGLEATGVLTTAQRSTLLRQYNAVLEGLGLATVRDDASGIEMLIPTEVVEFTEYEPPFVKFEPTSDDLPAQVLLISQPGNEDRFFGLYEILQTLEVVPMEGERSRNGQEFTIDGENETYRTHIQASRENGTIKGFMLVWPAGDDERFSRVLDEMQESFTRIEGVLDPAIVAPDDAQAVDLVAGLEVRKPELSQSGVFIDQAGSVLTSSRVAEGCTELTIGGEHEMQVVHSDPDLGIAVLQPQGALAPMRVAEFQTATPRLRAEVAVAGYPYGGILSAPAMSFGTLADLRGLEGEEDLTRLEMTVEPGDAGGPLFDNGGAVLGMLLPRNDEGRVLPEDTNFAADAGAIVASLGGAGIEVQTTRGIEAITPERLTQRAAEMTVLVSCW</sequence>
<name>A0A5J5GPB8_9RHOB</name>
<keyword evidence="6" id="KW-1185">Reference proteome</keyword>
<dbReference type="AlphaFoldDB" id="A0A5J5GPB8"/>
<feature type="compositionally biased region" description="Acidic residues" evidence="2">
    <location>
        <begin position="156"/>
        <end position="169"/>
    </location>
</feature>
<feature type="region of interest" description="Disordered" evidence="2">
    <location>
        <begin position="151"/>
        <end position="198"/>
    </location>
</feature>
<proteinExistence type="predicted"/>
<dbReference type="InterPro" id="IPR031305">
    <property type="entry name" value="Casein_CS"/>
</dbReference>
<dbReference type="SUPFAM" id="SSF47090">
    <property type="entry name" value="PGBD-like"/>
    <property type="match status" value="1"/>
</dbReference>
<dbReference type="RefSeq" id="WP_150443625.1">
    <property type="nucleotide sequence ID" value="NZ_VYQE01000001.1"/>
</dbReference>
<evidence type="ECO:0000256" key="1">
    <source>
        <dbReference type="ARBA" id="ARBA00022729"/>
    </source>
</evidence>
<dbReference type="InterPro" id="IPR009003">
    <property type="entry name" value="Peptidase_S1_PA"/>
</dbReference>
<dbReference type="Gene3D" id="2.40.10.10">
    <property type="entry name" value="Trypsin-like serine proteases"/>
    <property type="match status" value="2"/>
</dbReference>
<dbReference type="InterPro" id="IPR043504">
    <property type="entry name" value="Peptidase_S1_PA_chymotrypsin"/>
</dbReference>
<feature type="signal peptide" evidence="3">
    <location>
        <begin position="1"/>
        <end position="22"/>
    </location>
</feature>
<dbReference type="SUPFAM" id="SSF50494">
    <property type="entry name" value="Trypsin-like serine proteases"/>
    <property type="match status" value="1"/>
</dbReference>
<keyword evidence="1 3" id="KW-0732">Signal</keyword>
<protein>
    <submittedName>
        <fullName evidence="5">Peptidoglycan-binding protein</fullName>
    </submittedName>
</protein>
<dbReference type="Proteomes" id="UP000326554">
    <property type="component" value="Unassembled WGS sequence"/>
</dbReference>
<dbReference type="PROSITE" id="PS00306">
    <property type="entry name" value="CASEIN_ALPHA_BETA"/>
    <property type="match status" value="1"/>
</dbReference>
<evidence type="ECO:0000313" key="6">
    <source>
        <dbReference type="Proteomes" id="UP000326554"/>
    </source>
</evidence>
<reference evidence="5 6" key="1">
    <citation type="submission" date="2019-09" db="EMBL/GenBank/DDBJ databases">
        <authorList>
            <person name="Park J.-S."/>
            <person name="Choi H.-J."/>
        </authorList>
    </citation>
    <scope>NUCLEOTIDE SEQUENCE [LARGE SCALE GENOMIC DNA]</scope>
    <source>
        <strain evidence="5 6">176SS1-4</strain>
    </source>
</reference>
<evidence type="ECO:0000256" key="2">
    <source>
        <dbReference type="SAM" id="MobiDB-lite"/>
    </source>
</evidence>
<dbReference type="InterPro" id="IPR002477">
    <property type="entry name" value="Peptidoglycan-bd-like"/>
</dbReference>
<evidence type="ECO:0000313" key="5">
    <source>
        <dbReference type="EMBL" id="KAA9010141.1"/>
    </source>
</evidence>
<feature type="chain" id="PRO_5023919803" evidence="3">
    <location>
        <begin position="23"/>
        <end position="620"/>
    </location>
</feature>
<gene>
    <name evidence="5" type="ORF">F3S47_02485</name>
</gene>
<evidence type="ECO:0000256" key="3">
    <source>
        <dbReference type="SAM" id="SignalP"/>
    </source>
</evidence>
<dbReference type="Gene3D" id="1.10.101.10">
    <property type="entry name" value="PGBD-like superfamily/PGBD"/>
    <property type="match status" value="1"/>
</dbReference>
<feature type="domain" description="Peptidoglycan binding-like" evidence="4">
    <location>
        <begin position="197"/>
        <end position="248"/>
    </location>
</feature>
<dbReference type="InterPro" id="IPR036366">
    <property type="entry name" value="PGBDSf"/>
</dbReference>
<organism evidence="5 6">
    <name type="scientific">Histidinibacterium aquaticum</name>
    <dbReference type="NCBI Taxonomy" id="2613962"/>
    <lineage>
        <taxon>Bacteria</taxon>
        <taxon>Pseudomonadati</taxon>
        <taxon>Pseudomonadota</taxon>
        <taxon>Alphaproteobacteria</taxon>
        <taxon>Rhodobacterales</taxon>
        <taxon>Paracoccaceae</taxon>
        <taxon>Histidinibacterium</taxon>
    </lineage>
</organism>
<dbReference type="EMBL" id="VYQE01000001">
    <property type="protein sequence ID" value="KAA9010141.1"/>
    <property type="molecule type" value="Genomic_DNA"/>
</dbReference>
<dbReference type="InterPro" id="IPR036365">
    <property type="entry name" value="PGBD-like_sf"/>
</dbReference>
<dbReference type="Pfam" id="PF01471">
    <property type="entry name" value="PG_binding_1"/>
    <property type="match status" value="1"/>
</dbReference>
<accession>A0A5J5GPB8</accession>
<dbReference type="Pfam" id="PF13365">
    <property type="entry name" value="Trypsin_2"/>
    <property type="match status" value="1"/>
</dbReference>